<evidence type="ECO:0000256" key="3">
    <source>
        <dbReference type="ARBA" id="ARBA00022500"/>
    </source>
</evidence>
<dbReference type="Pfam" id="PF02743">
    <property type="entry name" value="dCache_1"/>
    <property type="match status" value="1"/>
</dbReference>
<evidence type="ECO:0000256" key="7">
    <source>
        <dbReference type="ARBA" id="ARBA00023224"/>
    </source>
</evidence>
<dbReference type="SMART" id="SM00283">
    <property type="entry name" value="MA"/>
    <property type="match status" value="1"/>
</dbReference>
<evidence type="ECO:0000259" key="10">
    <source>
        <dbReference type="PROSITE" id="PS50111"/>
    </source>
</evidence>
<keyword evidence="4 9" id="KW-0812">Transmembrane</keyword>
<dbReference type="PANTHER" id="PTHR32089:SF112">
    <property type="entry name" value="LYSOZYME-LIKE PROTEIN-RELATED"/>
    <property type="match status" value="1"/>
</dbReference>
<dbReference type="Gene3D" id="3.30.450.20">
    <property type="entry name" value="PAS domain"/>
    <property type="match status" value="1"/>
</dbReference>
<reference evidence="11" key="1">
    <citation type="submission" date="2020-07" db="EMBL/GenBank/DDBJ databases">
        <title>Koleobacter methoxysyntrophicus gen. nov., sp. nov., a novel anaerobic bacterium isolated from deep subsurface oil field and proposal of Koleobacterales ord. nov. in the phylum Firmicutes.</title>
        <authorList>
            <person name="Sakamoto S."/>
            <person name="Tamaki H."/>
        </authorList>
    </citation>
    <scope>NUCLEOTIDE SEQUENCE</scope>
    <source>
        <strain evidence="11">NRmbB1</strain>
    </source>
</reference>
<dbReference type="InterPro" id="IPR029151">
    <property type="entry name" value="Sensor-like_sf"/>
</dbReference>
<dbReference type="Proteomes" id="UP000662904">
    <property type="component" value="Chromosome"/>
</dbReference>
<evidence type="ECO:0000313" key="12">
    <source>
        <dbReference type="Proteomes" id="UP000662904"/>
    </source>
</evidence>
<dbReference type="Gene3D" id="1.10.287.950">
    <property type="entry name" value="Methyl-accepting chemotaxis protein"/>
    <property type="match status" value="1"/>
</dbReference>
<feature type="domain" description="Methyl-accepting transducer" evidence="10">
    <location>
        <begin position="98"/>
        <end position="334"/>
    </location>
</feature>
<comment type="subcellular location">
    <subcellularLocation>
        <location evidence="1">Cell membrane</location>
        <topology evidence="1">Multi-pass membrane protein</topology>
    </subcellularLocation>
</comment>
<protein>
    <submittedName>
        <fullName evidence="11">Methyl-accepting chemotaxis protein McpB</fullName>
    </submittedName>
</protein>
<dbReference type="PROSITE" id="PS50111">
    <property type="entry name" value="CHEMOTAXIS_TRANSDUC_2"/>
    <property type="match status" value="1"/>
</dbReference>
<accession>A0A8A0RJF7</accession>
<keyword evidence="7 8" id="KW-0807">Transducer</keyword>
<dbReference type="AlphaFoldDB" id="A0A8A0RJF7"/>
<keyword evidence="2" id="KW-1003">Cell membrane</keyword>
<keyword evidence="3" id="KW-0145">Chemotaxis</keyword>
<dbReference type="CDD" id="cd18773">
    <property type="entry name" value="PDC1_HK_sensor"/>
    <property type="match status" value="1"/>
</dbReference>
<evidence type="ECO:0000256" key="4">
    <source>
        <dbReference type="ARBA" id="ARBA00022692"/>
    </source>
</evidence>
<evidence type="ECO:0000256" key="8">
    <source>
        <dbReference type="PROSITE-ProRule" id="PRU00284"/>
    </source>
</evidence>
<evidence type="ECO:0000256" key="6">
    <source>
        <dbReference type="ARBA" id="ARBA00023136"/>
    </source>
</evidence>
<dbReference type="RefSeq" id="WP_206708558.1">
    <property type="nucleotide sequence ID" value="NZ_CP059066.1"/>
</dbReference>
<gene>
    <name evidence="11" type="primary">mcpB_2</name>
    <name evidence="11" type="ORF">H0A61_00665</name>
</gene>
<proteinExistence type="predicted"/>
<dbReference type="CDD" id="cd11386">
    <property type="entry name" value="MCP_signal"/>
    <property type="match status" value="1"/>
</dbReference>
<feature type="transmembrane region" description="Helical" evidence="9">
    <location>
        <begin position="6"/>
        <end position="24"/>
    </location>
</feature>
<evidence type="ECO:0000256" key="5">
    <source>
        <dbReference type="ARBA" id="ARBA00022989"/>
    </source>
</evidence>
<dbReference type="KEGG" id="kme:H0A61_00665"/>
<keyword evidence="6 9" id="KW-0472">Membrane</keyword>
<dbReference type="GO" id="GO:0006935">
    <property type="term" value="P:chemotaxis"/>
    <property type="evidence" value="ECO:0007669"/>
    <property type="project" value="UniProtKB-KW"/>
</dbReference>
<dbReference type="EMBL" id="CP059066">
    <property type="protein sequence ID" value="QSQ08343.1"/>
    <property type="molecule type" value="Genomic_DNA"/>
</dbReference>
<evidence type="ECO:0000256" key="2">
    <source>
        <dbReference type="ARBA" id="ARBA00022475"/>
    </source>
</evidence>
<dbReference type="SUPFAM" id="SSF58104">
    <property type="entry name" value="Methyl-accepting chemotaxis protein (MCP) signaling domain"/>
    <property type="match status" value="1"/>
</dbReference>
<dbReference type="GO" id="GO:0005886">
    <property type="term" value="C:plasma membrane"/>
    <property type="evidence" value="ECO:0007669"/>
    <property type="project" value="UniProtKB-SubCell"/>
</dbReference>
<dbReference type="PANTHER" id="PTHR32089">
    <property type="entry name" value="METHYL-ACCEPTING CHEMOTAXIS PROTEIN MCPB"/>
    <property type="match status" value="1"/>
</dbReference>
<keyword evidence="12" id="KW-1185">Reference proteome</keyword>
<keyword evidence="5 9" id="KW-1133">Transmembrane helix</keyword>
<evidence type="ECO:0000313" key="11">
    <source>
        <dbReference type="EMBL" id="QSQ08343.1"/>
    </source>
</evidence>
<dbReference type="GO" id="GO:0007165">
    <property type="term" value="P:signal transduction"/>
    <property type="evidence" value="ECO:0007669"/>
    <property type="project" value="UniProtKB-KW"/>
</dbReference>
<dbReference type="Pfam" id="PF00015">
    <property type="entry name" value="MCPsignal"/>
    <property type="match status" value="1"/>
</dbReference>
<sequence length="511" mass="56127">MDSIPVLYAVIAVVLAGLMCSAAARRGISVNLGRISEYIRGLSEGDLISSLELKGAGGLFRDIVEAVENLLGFMRKMLTQLQVTTEKTSLSAKSLKDSIQQVKMASSEISRAVEEISSGTQEQAGAAEQTSEDAGFLSRFAEDIANRSKDTLQITVQVAEAAQESRTVIQQLIDDIKESSGANLEAAERMRGLEKETSQVGKIVNIVTDIAEQTHLLALNAAIEAARAGEAGRGFAVVASEIRKLAEESKKSAGDIAAIIDKIQKATVDTARQVEQTVKKVEENLSRSDETLRSFDRIAEGVEKIKASVRDITLATDEQKKKVENVLKAAERMAAVSQETAAGSQEVMASTQELEKNMDSILSSARELTELTEENYTIISEFKKKDKAGEKVKQKAEKYLEKIRELAADSRLKSLDKEQHKNLFKEIIESDKNIEAVFSTDRDGNFIYITLEIEMSSLKHREWFKEAISGRTYISDAYISVFTYKPCITISAPIRDDRDNIIGVVGIDLTV</sequence>
<name>A0A8A0RJF7_9FIRM</name>
<dbReference type="SUPFAM" id="SSF103190">
    <property type="entry name" value="Sensory domain-like"/>
    <property type="match status" value="1"/>
</dbReference>
<dbReference type="InterPro" id="IPR033479">
    <property type="entry name" value="dCache_1"/>
</dbReference>
<evidence type="ECO:0000256" key="1">
    <source>
        <dbReference type="ARBA" id="ARBA00004651"/>
    </source>
</evidence>
<dbReference type="InterPro" id="IPR004089">
    <property type="entry name" value="MCPsignal_dom"/>
</dbReference>
<organism evidence="11 12">
    <name type="scientific">Koleobacter methoxysyntrophicus</name>
    <dbReference type="NCBI Taxonomy" id="2751313"/>
    <lineage>
        <taxon>Bacteria</taxon>
        <taxon>Bacillati</taxon>
        <taxon>Bacillota</taxon>
        <taxon>Clostridia</taxon>
        <taxon>Koleobacterales</taxon>
        <taxon>Koleobacteraceae</taxon>
        <taxon>Koleobacter</taxon>
    </lineage>
</organism>
<evidence type="ECO:0000256" key="9">
    <source>
        <dbReference type="SAM" id="Phobius"/>
    </source>
</evidence>